<organism evidence="2 3">
    <name type="scientific">Candidatus Methanoperedens nitratireducens</name>
    <dbReference type="NCBI Taxonomy" id="1392998"/>
    <lineage>
        <taxon>Archaea</taxon>
        <taxon>Methanobacteriati</taxon>
        <taxon>Methanobacteriota</taxon>
        <taxon>Stenosarchaea group</taxon>
        <taxon>Methanomicrobia</taxon>
        <taxon>Methanosarcinales</taxon>
        <taxon>ANME-2 cluster</taxon>
        <taxon>Candidatus Methanoperedentaceae</taxon>
        <taxon>Candidatus Methanoperedens</taxon>
    </lineage>
</organism>
<sequence length="624" mass="70583">MEAKNHTAQNNVLKDNLKKQIDKALHPLRWGGKWRWIFTVLLYLVAIVIAYFIFIFIIIVVDYISPTLYLNDISNPNSARYLLSSLIQSQAAILAIVTTITLIAIQLAASSYSPRIIEIFFKRNIDFAILLLIYVSSIFYMAAILRIIPEIEATFQSQLPLQRRIDGALLISIFAFTLLLPYFWRTINLLKPLTIIKELSKDLTKENILQSANSDYNFKIENNPLVPIFEIIRGSCLRYDFETTRKGLKEIGDKGIGLINNNLSESETDSIILLFANELEDFGKLAVNRGDDKTAKETIIVLRSINKALVEKKNQKSVIRINASLELIGIAAIENKLLKTSQEAISSIYESGMTSIKTNPDVLEQSVLLLGDLARGGIYSNLEYPTYRAIRSIRSLGLMGVKERLERAARMALWSLELIGKTQRIYELRLREEKWEEIPQTYGWEGEIYEESVLSQGVENEISLFDEIVIAVFYVGRSSIKEKLYTVSSDAIRTLEIIGETTIKNRFDENGTAIFLGHLGIIALEADNKDLVKSSVEALKTFSIIVDADLEDTVRDTAWSLIRVGTVALQKDLNEIATSTAQILVNFPGTSRKKITIVKNSFDGSLTGIQEFKKMYLRKKVRLL</sequence>
<evidence type="ECO:0000256" key="1">
    <source>
        <dbReference type="SAM" id="Phobius"/>
    </source>
</evidence>
<reference evidence="2 3" key="1">
    <citation type="journal article" date="2013" name="Nature">
        <title>Anaerobic oxidation of methane coupled to nitrate reduction in a novel archaeal lineage.</title>
        <authorList>
            <person name="Haroon M.F."/>
            <person name="Hu S."/>
            <person name="Shi Y."/>
            <person name="Imelfort M."/>
            <person name="Keller J."/>
            <person name="Hugenholtz P."/>
            <person name="Yuan Z."/>
            <person name="Tyson G.W."/>
        </authorList>
    </citation>
    <scope>NUCLEOTIDE SEQUENCE [LARGE SCALE GENOMIC DNA]</scope>
    <source>
        <strain evidence="2 3">ANME-2d</strain>
    </source>
</reference>
<dbReference type="Proteomes" id="UP000027153">
    <property type="component" value="Unassembled WGS sequence"/>
</dbReference>
<keyword evidence="3" id="KW-1185">Reference proteome</keyword>
<keyword evidence="1" id="KW-0812">Transmembrane</keyword>
<feature type="transmembrane region" description="Helical" evidence="1">
    <location>
        <begin position="125"/>
        <end position="148"/>
    </location>
</feature>
<accession>A0A062UUM4</accession>
<keyword evidence="1" id="KW-1133">Transmembrane helix</keyword>
<name>A0A062UUM4_9EURY</name>
<comment type="caution">
    <text evidence="2">The sequence shown here is derived from an EMBL/GenBank/DDBJ whole genome shotgun (WGS) entry which is preliminary data.</text>
</comment>
<keyword evidence="1" id="KW-0472">Membrane</keyword>
<gene>
    <name evidence="2" type="ORF">ANME2D_02761</name>
</gene>
<dbReference type="AlphaFoldDB" id="A0A062UUM4"/>
<protein>
    <submittedName>
        <fullName evidence="2">Putative membrane protein (DUF2254)</fullName>
    </submittedName>
</protein>
<evidence type="ECO:0000313" key="2">
    <source>
        <dbReference type="EMBL" id="KCZ70736.1"/>
    </source>
</evidence>
<feature type="transmembrane region" description="Helical" evidence="1">
    <location>
        <begin position="81"/>
        <end position="105"/>
    </location>
</feature>
<dbReference type="InterPro" id="IPR018723">
    <property type="entry name" value="DUF2254_membrane"/>
</dbReference>
<dbReference type="Pfam" id="PF10011">
    <property type="entry name" value="DUF2254"/>
    <property type="match status" value="1"/>
</dbReference>
<feature type="transmembrane region" description="Helical" evidence="1">
    <location>
        <begin position="36"/>
        <end position="61"/>
    </location>
</feature>
<evidence type="ECO:0000313" key="3">
    <source>
        <dbReference type="Proteomes" id="UP000027153"/>
    </source>
</evidence>
<dbReference type="EMBL" id="JMIY01000007">
    <property type="protein sequence ID" value="KCZ70736.1"/>
    <property type="molecule type" value="Genomic_DNA"/>
</dbReference>
<proteinExistence type="predicted"/>